<proteinExistence type="predicted"/>
<dbReference type="PANTHER" id="PTHR40866">
    <property type="entry name" value="BED-TYPE DOMAIN-CONTAINING PROTEIN"/>
    <property type="match status" value="1"/>
</dbReference>
<dbReference type="VEuPathDB" id="FungiDB:PPTG_06479"/>
<dbReference type="EMBL" id="KI676609">
    <property type="protein sequence ID" value="ETL25073.1"/>
    <property type="molecule type" value="Genomic_DNA"/>
</dbReference>
<gene>
    <name evidence="1" type="ORF">L916_21042</name>
</gene>
<accession>W2HV80</accession>
<organism evidence="1">
    <name type="scientific">Phytophthora nicotianae</name>
    <name type="common">Potato buckeye rot agent</name>
    <name type="synonym">Phytophthora parasitica</name>
    <dbReference type="NCBI Taxonomy" id="4792"/>
    <lineage>
        <taxon>Eukaryota</taxon>
        <taxon>Sar</taxon>
        <taxon>Stramenopiles</taxon>
        <taxon>Oomycota</taxon>
        <taxon>Peronosporomycetes</taxon>
        <taxon>Peronosporales</taxon>
        <taxon>Peronosporaceae</taxon>
        <taxon>Phytophthora</taxon>
    </lineage>
</organism>
<sequence>MELLPSPASNKRLRTLFKELKDVESVAKALQGRDTDLLDVRQWFDELIAPKPQFATYLGPQAEIVHSPDFESGCVRVLRGLQGRLTRAEEAVLGPF</sequence>
<dbReference type="PANTHER" id="PTHR40866:SF1">
    <property type="entry name" value="BED-TYPE DOMAIN-CONTAINING PROTEIN"/>
    <property type="match status" value="1"/>
</dbReference>
<feature type="non-terminal residue" evidence="1">
    <location>
        <position position="96"/>
    </location>
</feature>
<dbReference type="Proteomes" id="UP000053864">
    <property type="component" value="Unassembled WGS sequence"/>
</dbReference>
<dbReference type="AlphaFoldDB" id="W2HV80"/>
<protein>
    <submittedName>
        <fullName evidence="1">Uncharacterized protein</fullName>
    </submittedName>
</protein>
<name>W2HV80_PHYNI</name>
<evidence type="ECO:0000313" key="1">
    <source>
        <dbReference type="EMBL" id="ETL25073.1"/>
    </source>
</evidence>
<reference evidence="1" key="1">
    <citation type="submission" date="2013-11" db="EMBL/GenBank/DDBJ databases">
        <title>The Genome Sequence of Phytophthora parasitica CJ05E6.</title>
        <authorList>
            <consortium name="The Broad Institute Genomics Platform"/>
            <person name="Russ C."/>
            <person name="Tyler B."/>
            <person name="Panabieres F."/>
            <person name="Shan W."/>
            <person name="Tripathy S."/>
            <person name="Grunwald N."/>
            <person name="Machado M."/>
            <person name="Johnson C.S."/>
            <person name="Arredondo F."/>
            <person name="Hong C."/>
            <person name="Coffey M."/>
            <person name="Young S.K."/>
            <person name="Zeng Q."/>
            <person name="Gargeya S."/>
            <person name="Fitzgerald M."/>
            <person name="Abouelleil A."/>
            <person name="Alvarado L."/>
            <person name="Chapman S.B."/>
            <person name="Gainer-Dewar J."/>
            <person name="Goldberg J."/>
            <person name="Griggs A."/>
            <person name="Gujja S."/>
            <person name="Hansen M."/>
            <person name="Howarth C."/>
            <person name="Imamovic A."/>
            <person name="Ireland A."/>
            <person name="Larimer J."/>
            <person name="McCowan C."/>
            <person name="Murphy C."/>
            <person name="Pearson M."/>
            <person name="Poon T.W."/>
            <person name="Priest M."/>
            <person name="Roberts A."/>
            <person name="Saif S."/>
            <person name="Shea T."/>
            <person name="Sykes S."/>
            <person name="Wortman J."/>
            <person name="Nusbaum C."/>
            <person name="Birren B."/>
        </authorList>
    </citation>
    <scope>NUCLEOTIDE SEQUENCE [LARGE SCALE GENOMIC DNA]</scope>
    <source>
        <strain evidence="1">CJ05E6</strain>
    </source>
</reference>